<keyword evidence="2" id="KW-0812">Transmembrane</keyword>
<dbReference type="RefSeq" id="WP_081442782.1">
    <property type="nucleotide sequence ID" value="NZ_GG770225.1"/>
</dbReference>
<evidence type="ECO:0000256" key="1">
    <source>
        <dbReference type="SAM" id="MobiDB-lite"/>
    </source>
</evidence>
<keyword evidence="4" id="KW-1185">Reference proteome</keyword>
<keyword evidence="2" id="KW-1133">Transmembrane helix</keyword>
<proteinExistence type="predicted"/>
<dbReference type="Proteomes" id="UP000005777">
    <property type="component" value="Unassembled WGS sequence"/>
</dbReference>
<evidence type="ECO:0000313" key="3">
    <source>
        <dbReference type="EMBL" id="EFG26546.2"/>
    </source>
</evidence>
<dbReference type="AlphaFoldDB" id="W5II73"/>
<gene>
    <name evidence="3" type="ORF">HMPREF9020_00165</name>
</gene>
<evidence type="ECO:0000256" key="2">
    <source>
        <dbReference type="SAM" id="Phobius"/>
    </source>
</evidence>
<sequence>MAEGRQVRSRHGYAHGNRDGYDGGRDVGRKHHHVAWIFLFLIVGLLALAAIGGLKFYRQAKQVQAHEQKAIAAIQSVAGNGNVSSLISSDNGSSSSASLDNLNSKIAIAQKETKTAQNIAHGRLWTIVAKVPGISNDIANVQGLTDIAYDLSKNTLPQFTTVVQGLKGASFSTGNGQLNMAPVISTGVKLTAVNSSLNKQVEALKKLPTPTIQQIKNANTKATSAITSLSGKINTATGLINSLPNLLGVNGARNYIVVAQTTSEARSGGGLVGSVGTMNATNGVITMGSFHANTEFTNTGSVSNLVTPQQAAALVSNGYPWYGHYINDVSVNPNFPDTAALIRQMWEYQRFGTRGTSGVISLDPVALQQIIRVTGKVTMPNGKVLTGSNTAEYLLNKVYIDIPVAYQNAYFEAVVAQVTRNAFTNMTAGKMLRLADVMSTAGRNRHLYVWSFQKEDQATLRQAGVTGEVDGDKASSTTGIYNEEMVPSKMDWYIRRSTTVTKTGTTASGGTTYRVTSVIRNTLDSSTAARLPKYITPDFTGKSRLRLYIYPPKGGAVSNLSLSSGTGTQPFSLQGRTIFRSDVVDLLPGAAVTVSYDVTAPAGADNLILDQSPMGIEDPQVTYKY</sequence>
<keyword evidence="2" id="KW-0472">Membrane</keyword>
<dbReference type="InterPro" id="IPR025101">
    <property type="entry name" value="DUF4012"/>
</dbReference>
<name>W5II73_SCAIO</name>
<comment type="caution">
    <text evidence="3">The sequence shown here is derived from an EMBL/GenBank/DDBJ whole genome shotgun (WGS) entry which is preliminary data.</text>
</comment>
<feature type="transmembrane region" description="Helical" evidence="2">
    <location>
        <begin position="34"/>
        <end position="57"/>
    </location>
</feature>
<organism evidence="3 4">
    <name type="scientific">Scardovia inopinata F0304</name>
    <dbReference type="NCBI Taxonomy" id="641146"/>
    <lineage>
        <taxon>Bacteria</taxon>
        <taxon>Bacillati</taxon>
        <taxon>Actinomycetota</taxon>
        <taxon>Actinomycetes</taxon>
        <taxon>Bifidobacteriales</taxon>
        <taxon>Bifidobacteriaceae</taxon>
        <taxon>Scardovia</taxon>
    </lineage>
</organism>
<dbReference type="eggNOG" id="COG2959">
    <property type="taxonomic scope" value="Bacteria"/>
</dbReference>
<dbReference type="EMBL" id="ADCX01000002">
    <property type="protein sequence ID" value="EFG26546.2"/>
    <property type="molecule type" value="Genomic_DNA"/>
</dbReference>
<dbReference type="HOGENOM" id="CLU_020572_0_0_11"/>
<evidence type="ECO:0000313" key="4">
    <source>
        <dbReference type="Proteomes" id="UP000005777"/>
    </source>
</evidence>
<protein>
    <recommendedName>
        <fullName evidence="5">DUF4012 domain-containing protein</fullName>
    </recommendedName>
</protein>
<reference evidence="3 4" key="1">
    <citation type="submission" date="2012-01" db="EMBL/GenBank/DDBJ databases">
        <title>The Genome Sequence of Scardovia inopinata F0304.</title>
        <authorList>
            <consortium name="The Broad Institute Genome Sequencing Platform"/>
            <person name="Ward D."/>
            <person name="Earl A."/>
            <person name="Feldgarden M."/>
            <person name="Gevers D."/>
            <person name="Young S."/>
            <person name="Zeng Q."/>
            <person name="Koehrsen M."/>
            <person name="Alvarado L."/>
            <person name="Berlin A.M."/>
            <person name="Borenstein D."/>
            <person name="Chapman S.B."/>
            <person name="Chen Z."/>
            <person name="Engels R."/>
            <person name="Freedman E."/>
            <person name="Gellesch M."/>
            <person name="Goldberg J."/>
            <person name="Griggs A."/>
            <person name="Gujja S."/>
            <person name="Heilman E.R."/>
            <person name="Heiman D.I."/>
            <person name="Hepburn T.A."/>
            <person name="Howarth C."/>
            <person name="Jen D."/>
            <person name="Larson L."/>
            <person name="Mehta T."/>
            <person name="Park D."/>
            <person name="Pearson M."/>
            <person name="Richards J."/>
            <person name="Roberts A."/>
            <person name="Saif S."/>
            <person name="Shea T.D."/>
            <person name="Shenoy N."/>
            <person name="Sisk P."/>
            <person name="Stolte C."/>
            <person name="Sykes S.N."/>
            <person name="Walk T."/>
            <person name="White J."/>
            <person name="Yandava C."/>
            <person name="Izard J."/>
            <person name="Baranova O.V."/>
            <person name="Blanton J.M."/>
            <person name="Tanner A.C."/>
            <person name="Dewhirst F."/>
            <person name="Haas B."/>
            <person name="Nusbaum C."/>
            <person name="Birren B."/>
        </authorList>
    </citation>
    <scope>NUCLEOTIDE SEQUENCE [LARGE SCALE GENOMIC DNA]</scope>
    <source>
        <strain evidence="3 4">F0304</strain>
    </source>
</reference>
<dbReference type="Pfam" id="PF13196">
    <property type="entry name" value="DUF4012"/>
    <property type="match status" value="1"/>
</dbReference>
<feature type="region of interest" description="Disordered" evidence="1">
    <location>
        <begin position="1"/>
        <end position="21"/>
    </location>
</feature>
<accession>W5II73</accession>
<evidence type="ECO:0008006" key="5">
    <source>
        <dbReference type="Google" id="ProtNLM"/>
    </source>
</evidence>